<feature type="transmembrane region" description="Helical" evidence="1">
    <location>
        <begin position="249"/>
        <end position="266"/>
    </location>
</feature>
<dbReference type="Gene3D" id="1.20.58.390">
    <property type="entry name" value="Neurotransmitter-gated ion-channel transmembrane domain"/>
    <property type="match status" value="1"/>
</dbReference>
<feature type="transmembrane region" description="Helical" evidence="1">
    <location>
        <begin position="311"/>
        <end position="332"/>
    </location>
</feature>
<dbReference type="SUPFAM" id="SSF63712">
    <property type="entry name" value="Nicotinic receptor ligand binding domain-like"/>
    <property type="match status" value="1"/>
</dbReference>
<dbReference type="STRING" id="1349785.GCA_000509405_01197"/>
<dbReference type="EMBL" id="LT634361">
    <property type="protein sequence ID" value="SFZ83492.1"/>
    <property type="molecule type" value="Genomic_DNA"/>
</dbReference>
<keyword evidence="2" id="KW-0732">Signal</keyword>
<feature type="domain" description="Neurotransmitter-gated ion-channel ligand-binding" evidence="3">
    <location>
        <begin position="24"/>
        <end position="217"/>
    </location>
</feature>
<feature type="chain" id="PRO_5013769512" evidence="2">
    <location>
        <begin position="24"/>
        <end position="333"/>
    </location>
</feature>
<accession>A0A2H1EAQ1</accession>
<keyword evidence="1" id="KW-0812">Transmembrane</keyword>
<dbReference type="RefSeq" id="WP_024741447.1">
    <property type="nucleotide sequence ID" value="NZ_BAUG01000027.1"/>
</dbReference>
<evidence type="ECO:0000259" key="3">
    <source>
        <dbReference type="Pfam" id="PF02931"/>
    </source>
</evidence>
<dbReference type="GO" id="GO:0016020">
    <property type="term" value="C:membrane"/>
    <property type="evidence" value="ECO:0007669"/>
    <property type="project" value="InterPro"/>
</dbReference>
<dbReference type="Pfam" id="PF02931">
    <property type="entry name" value="Neur_chan_LBD"/>
    <property type="match status" value="1"/>
</dbReference>
<feature type="transmembrane region" description="Helical" evidence="1">
    <location>
        <begin position="278"/>
        <end position="299"/>
    </location>
</feature>
<keyword evidence="5" id="KW-1185">Reference proteome</keyword>
<proteinExistence type="predicted"/>
<dbReference type="InterPro" id="IPR036734">
    <property type="entry name" value="Neur_chan_lig-bd_sf"/>
</dbReference>
<dbReference type="GO" id="GO:0005230">
    <property type="term" value="F:extracellular ligand-gated monoatomic ion channel activity"/>
    <property type="evidence" value="ECO:0007669"/>
    <property type="project" value="InterPro"/>
</dbReference>
<dbReference type="InterPro" id="IPR038050">
    <property type="entry name" value="Neuro_actylchol_rec"/>
</dbReference>
<dbReference type="AlphaFoldDB" id="A0A2H1EAQ1"/>
<dbReference type="PANTHER" id="PTHR18945">
    <property type="entry name" value="NEUROTRANSMITTER GATED ION CHANNEL"/>
    <property type="match status" value="1"/>
</dbReference>
<dbReference type="InterPro" id="IPR006202">
    <property type="entry name" value="Neur_chan_lig-bd"/>
</dbReference>
<dbReference type="InterPro" id="IPR006201">
    <property type="entry name" value="Neur_channel"/>
</dbReference>
<protein>
    <submittedName>
        <fullName evidence="4">Cys-loop ligand-gated ion channel</fullName>
    </submittedName>
</protein>
<evidence type="ECO:0000256" key="2">
    <source>
        <dbReference type="SAM" id="SignalP"/>
    </source>
</evidence>
<dbReference type="KEGG" id="tmar:MARIT_2089"/>
<dbReference type="GO" id="GO:0004888">
    <property type="term" value="F:transmembrane signaling receptor activity"/>
    <property type="evidence" value="ECO:0007669"/>
    <property type="project" value="InterPro"/>
</dbReference>
<dbReference type="Gene3D" id="2.70.170.10">
    <property type="entry name" value="Neurotransmitter-gated ion-channel ligand-binding domain"/>
    <property type="match status" value="1"/>
</dbReference>
<name>A0A2H1EAQ1_9FLAO</name>
<feature type="signal peptide" evidence="2">
    <location>
        <begin position="1"/>
        <end position="23"/>
    </location>
</feature>
<keyword evidence="1" id="KW-1133">Transmembrane helix</keyword>
<dbReference type="Proteomes" id="UP000231564">
    <property type="component" value="Chromosome MARIT"/>
</dbReference>
<evidence type="ECO:0000313" key="4">
    <source>
        <dbReference type="EMBL" id="SFZ83492.1"/>
    </source>
</evidence>
<gene>
    <name evidence="4" type="ORF">MARIT_2089</name>
</gene>
<evidence type="ECO:0000256" key="1">
    <source>
        <dbReference type="SAM" id="Phobius"/>
    </source>
</evidence>
<organism evidence="4 5">
    <name type="scientific">Tenacibaculum maritimum NCIMB 2154</name>
    <dbReference type="NCBI Taxonomy" id="1349785"/>
    <lineage>
        <taxon>Bacteria</taxon>
        <taxon>Pseudomonadati</taxon>
        <taxon>Bacteroidota</taxon>
        <taxon>Flavobacteriia</taxon>
        <taxon>Flavobacteriales</taxon>
        <taxon>Flavobacteriaceae</taxon>
        <taxon>Tenacibaculum</taxon>
    </lineage>
</organism>
<sequence>MKIRNVFFIGFCFFFFNSLLAQAKQVTIELYINKIYDIETINSTFQVDGYLVLKWKASKADIKNTKFTKGSAIYYANQIEELKKDFFWMPDIEFMNKLDDVIIDNKVLTIGEDGFVVFRRRFNCSFHSKMNLITFPFDTQVFEINFESFLYKKNELVFVDPDLFYDASFSSIDPEWKIKEHYAKIKVMKYKGGFFEGSNNKEDAYSRASFVIKFKRKAGYYLWQVLFPLFLIVFSSWVIFWIKSYTDQLNIGFTLLLTVVAFNFFSNSLLPKLPYNTFLESVIILSYISITSSIILLVYRNIVDNRKLLSYFKLGFPFIFITAIVVLVLVYFM</sequence>
<reference evidence="4 5" key="1">
    <citation type="submission" date="2016-11" db="EMBL/GenBank/DDBJ databases">
        <authorList>
            <person name="Jaros S."/>
            <person name="Januszkiewicz K."/>
            <person name="Wedrychowicz H."/>
        </authorList>
    </citation>
    <scope>NUCLEOTIDE SEQUENCE [LARGE SCALE GENOMIC DNA]</scope>
    <source>
        <strain evidence="4">NCIMB 2154T</strain>
    </source>
</reference>
<dbReference type="GeneID" id="47723573"/>
<feature type="transmembrane region" description="Helical" evidence="1">
    <location>
        <begin position="220"/>
        <end position="242"/>
    </location>
</feature>
<keyword evidence="1" id="KW-0472">Membrane</keyword>
<dbReference type="OrthoDB" id="1326189at2"/>
<evidence type="ECO:0000313" key="5">
    <source>
        <dbReference type="Proteomes" id="UP000231564"/>
    </source>
</evidence>